<dbReference type="RefSeq" id="WP_310549254.1">
    <property type="nucleotide sequence ID" value="NZ_JAVKGR010000020.1"/>
</dbReference>
<comment type="caution">
    <text evidence="2">The sequence shown here is derived from an EMBL/GenBank/DDBJ whole genome shotgun (WGS) entry which is preliminary data.</text>
</comment>
<keyword evidence="1" id="KW-0812">Transmembrane</keyword>
<protein>
    <submittedName>
        <fullName evidence="2">Uncharacterized protein</fullName>
    </submittedName>
</protein>
<evidence type="ECO:0000256" key="1">
    <source>
        <dbReference type="SAM" id="Phobius"/>
    </source>
</evidence>
<organism evidence="2 3">
    <name type="scientific">Nesterenkonia aerolata</name>
    <dbReference type="NCBI Taxonomy" id="3074079"/>
    <lineage>
        <taxon>Bacteria</taxon>
        <taxon>Bacillati</taxon>
        <taxon>Actinomycetota</taxon>
        <taxon>Actinomycetes</taxon>
        <taxon>Micrococcales</taxon>
        <taxon>Micrococcaceae</taxon>
        <taxon>Nesterenkonia</taxon>
    </lineage>
</organism>
<proteinExistence type="predicted"/>
<name>A0ABU2DUT0_9MICC</name>
<sequence>MDPVNLVLPVGLMNASVITLAVCIGGRNGSARNSMVGIRLWSTKSSHAAWVSGHRAAKETLVEEHLAEEAQDSDYSS</sequence>
<keyword evidence="3" id="KW-1185">Reference proteome</keyword>
<keyword evidence="1" id="KW-0472">Membrane</keyword>
<dbReference type="Proteomes" id="UP001251870">
    <property type="component" value="Unassembled WGS sequence"/>
</dbReference>
<dbReference type="EMBL" id="JAVKGR010000020">
    <property type="protein sequence ID" value="MDR8020273.1"/>
    <property type="molecule type" value="Genomic_DNA"/>
</dbReference>
<evidence type="ECO:0000313" key="2">
    <source>
        <dbReference type="EMBL" id="MDR8020273.1"/>
    </source>
</evidence>
<gene>
    <name evidence="2" type="ORF">RIL96_11940</name>
</gene>
<evidence type="ECO:0000313" key="3">
    <source>
        <dbReference type="Proteomes" id="UP001251870"/>
    </source>
</evidence>
<accession>A0ABU2DUT0</accession>
<reference evidence="2 3" key="1">
    <citation type="submission" date="2023-09" db="EMBL/GenBank/DDBJ databases">
        <title>Description of three actinobacteria isolated from air of manufacturing shop in a pharmaceutical factory.</title>
        <authorList>
            <person name="Zhang D.-F."/>
        </authorList>
    </citation>
    <scope>NUCLEOTIDE SEQUENCE [LARGE SCALE GENOMIC DNA]</scope>
    <source>
        <strain evidence="2 3">LY-0111</strain>
    </source>
</reference>
<keyword evidence="1" id="KW-1133">Transmembrane helix</keyword>
<feature type="transmembrane region" description="Helical" evidence="1">
    <location>
        <begin position="6"/>
        <end position="25"/>
    </location>
</feature>